<accession>A0ACB9QMF9</accession>
<reference evidence="2" key="1">
    <citation type="journal article" date="2023" name="Front. Plant Sci.">
        <title>Chromosomal-level genome assembly of Melastoma candidum provides insights into trichome evolution.</title>
        <authorList>
            <person name="Zhong Y."/>
            <person name="Wu W."/>
            <person name="Sun C."/>
            <person name="Zou P."/>
            <person name="Liu Y."/>
            <person name="Dai S."/>
            <person name="Zhou R."/>
        </authorList>
    </citation>
    <scope>NUCLEOTIDE SEQUENCE [LARGE SCALE GENOMIC DNA]</scope>
</reference>
<evidence type="ECO:0000313" key="2">
    <source>
        <dbReference type="Proteomes" id="UP001057402"/>
    </source>
</evidence>
<comment type="caution">
    <text evidence="1">The sequence shown here is derived from an EMBL/GenBank/DDBJ whole genome shotgun (WGS) entry which is preliminary data.</text>
</comment>
<sequence length="439" mass="48908">MKSPLWPLLSISVVLATFYRLADCYDPRDPYGNVTVVFDIHKWTDDGYLARVTIQNYQLYRHVDKLGWQLGWTWAKDEVIWSISGAYATQNGNCSSFMDEIPHSCLKSPVIRDLPDSSKENRSGDRCRGGVLSAWAVDPSESFSSFDIRVGRLEQNTRGYPPLNLTLVAPGPGYTCSPLIDTDPTISSDIGGRREVQVLRTWKSACSYSSILAKQTPVCCVSLSSFYNPKVTGCPSCSCGCKEADQKADSCISKGNHLSQSDALGNPDILRCSDHNCPVGIHWHVKNNYVDYWRVKLTVSNFNYKRNYSHWNLLVQHPGFSQNTIVYSFNSSLLPTAGLEDSVALFWGIDNYNSELQQAEKDRLGSVATDIILQKNRDAFTLKDGWAFPRKIYFNGEDCQMPLPDQFPTLPNDSSGLKASAGFCILVIASVVALLFGKV</sequence>
<gene>
    <name evidence="1" type="ORF">MLD38_023415</name>
</gene>
<evidence type="ECO:0000313" key="1">
    <source>
        <dbReference type="EMBL" id="KAI4367706.1"/>
    </source>
</evidence>
<dbReference type="EMBL" id="CM042885">
    <property type="protein sequence ID" value="KAI4367706.1"/>
    <property type="molecule type" value="Genomic_DNA"/>
</dbReference>
<protein>
    <submittedName>
        <fullName evidence="1">Uncharacterized protein</fullName>
    </submittedName>
</protein>
<organism evidence="1 2">
    <name type="scientific">Melastoma candidum</name>
    <dbReference type="NCBI Taxonomy" id="119954"/>
    <lineage>
        <taxon>Eukaryota</taxon>
        <taxon>Viridiplantae</taxon>
        <taxon>Streptophyta</taxon>
        <taxon>Embryophyta</taxon>
        <taxon>Tracheophyta</taxon>
        <taxon>Spermatophyta</taxon>
        <taxon>Magnoliopsida</taxon>
        <taxon>eudicotyledons</taxon>
        <taxon>Gunneridae</taxon>
        <taxon>Pentapetalae</taxon>
        <taxon>rosids</taxon>
        <taxon>malvids</taxon>
        <taxon>Myrtales</taxon>
        <taxon>Melastomataceae</taxon>
        <taxon>Melastomatoideae</taxon>
        <taxon>Melastomateae</taxon>
        <taxon>Melastoma</taxon>
    </lineage>
</organism>
<keyword evidence="2" id="KW-1185">Reference proteome</keyword>
<dbReference type="Proteomes" id="UP001057402">
    <property type="component" value="Chromosome 6"/>
</dbReference>
<proteinExistence type="predicted"/>
<name>A0ACB9QMF9_9MYRT</name>